<evidence type="ECO:0000256" key="5">
    <source>
        <dbReference type="ARBA" id="ARBA00022692"/>
    </source>
</evidence>
<reference evidence="17 18" key="2">
    <citation type="submission" date="2018-11" db="EMBL/GenBank/DDBJ databases">
        <authorList>
            <consortium name="Pathogen Informatics"/>
        </authorList>
    </citation>
    <scope>NUCLEOTIDE SEQUENCE [LARGE SCALE GENOMIC DNA]</scope>
</reference>
<evidence type="ECO:0000256" key="13">
    <source>
        <dbReference type="ARBA" id="ARBA00058505"/>
    </source>
</evidence>
<dbReference type="GO" id="GO:0008239">
    <property type="term" value="F:dipeptidyl-peptidase activity"/>
    <property type="evidence" value="ECO:0007669"/>
    <property type="project" value="TreeGrafter"/>
</dbReference>
<dbReference type="GO" id="GO:0012505">
    <property type="term" value="C:endomembrane system"/>
    <property type="evidence" value="ECO:0007669"/>
    <property type="project" value="UniProtKB-SubCell"/>
</dbReference>
<dbReference type="EMBL" id="UZAM01008039">
    <property type="protein sequence ID" value="VDP02880.1"/>
    <property type="molecule type" value="Genomic_DNA"/>
</dbReference>
<organism evidence="19">
    <name type="scientific">Soboliphyme baturini</name>
    <dbReference type="NCBI Taxonomy" id="241478"/>
    <lineage>
        <taxon>Eukaryota</taxon>
        <taxon>Metazoa</taxon>
        <taxon>Ecdysozoa</taxon>
        <taxon>Nematoda</taxon>
        <taxon>Enoplea</taxon>
        <taxon>Dorylaimia</taxon>
        <taxon>Dioctophymatida</taxon>
        <taxon>Dioctophymatoidea</taxon>
        <taxon>Soboliphymatidae</taxon>
        <taxon>Soboliphyme</taxon>
    </lineage>
</organism>
<dbReference type="SUPFAM" id="SSF82171">
    <property type="entry name" value="DPP6 N-terminal domain-like"/>
    <property type="match status" value="1"/>
</dbReference>
<dbReference type="WBParaSite" id="SBAD_0000412801-mRNA-1">
    <property type="protein sequence ID" value="SBAD_0000412801-mRNA-1"/>
    <property type="gene ID" value="SBAD_0000412801"/>
</dbReference>
<dbReference type="SUPFAM" id="SSF53474">
    <property type="entry name" value="alpha/beta-Hydrolases"/>
    <property type="match status" value="1"/>
</dbReference>
<dbReference type="InterPro" id="IPR029058">
    <property type="entry name" value="AB_hydrolase_fold"/>
</dbReference>
<dbReference type="GO" id="GO:0008236">
    <property type="term" value="F:serine-type peptidase activity"/>
    <property type="evidence" value="ECO:0007669"/>
    <property type="project" value="UniProtKB-KW"/>
</dbReference>
<evidence type="ECO:0000256" key="7">
    <source>
        <dbReference type="ARBA" id="ARBA00022825"/>
    </source>
</evidence>
<dbReference type="GO" id="GO:0006508">
    <property type="term" value="P:proteolysis"/>
    <property type="evidence" value="ECO:0007669"/>
    <property type="project" value="UniProtKB-KW"/>
</dbReference>
<keyword evidence="11" id="KW-0325">Glycoprotein</keyword>
<evidence type="ECO:0000256" key="11">
    <source>
        <dbReference type="ARBA" id="ARBA00023180"/>
    </source>
</evidence>
<dbReference type="GO" id="GO:0004177">
    <property type="term" value="F:aminopeptidase activity"/>
    <property type="evidence" value="ECO:0007669"/>
    <property type="project" value="UniProtKB-KW"/>
</dbReference>
<feature type="domain" description="Peptidase S9 prolyl oligopeptidase catalytic" evidence="15">
    <location>
        <begin position="563"/>
        <end position="759"/>
    </location>
</feature>
<dbReference type="GO" id="GO:0005886">
    <property type="term" value="C:plasma membrane"/>
    <property type="evidence" value="ECO:0007669"/>
    <property type="project" value="TreeGrafter"/>
</dbReference>
<evidence type="ECO:0000313" key="17">
    <source>
        <dbReference type="EMBL" id="VDP02880.1"/>
    </source>
</evidence>
<name>A0A183IK06_9BILA</name>
<keyword evidence="4" id="KW-0645">Protease</keyword>
<protein>
    <submittedName>
        <fullName evidence="19">Dipeptidyl aminopeptidase-like protein 6</fullName>
    </submittedName>
</protein>
<proteinExistence type="inferred from homology"/>
<reference evidence="19" key="1">
    <citation type="submission" date="2016-06" db="UniProtKB">
        <authorList>
            <consortium name="WormBaseParasite"/>
        </authorList>
    </citation>
    <scope>IDENTIFICATION</scope>
</reference>
<evidence type="ECO:0000259" key="15">
    <source>
        <dbReference type="Pfam" id="PF00326"/>
    </source>
</evidence>
<keyword evidence="18" id="KW-1185">Reference proteome</keyword>
<gene>
    <name evidence="17" type="ORF">SBAD_LOCUS3952</name>
</gene>
<evidence type="ECO:0000256" key="12">
    <source>
        <dbReference type="ARBA" id="ARBA00037847"/>
    </source>
</evidence>
<evidence type="ECO:0000259" key="16">
    <source>
        <dbReference type="Pfam" id="PF00930"/>
    </source>
</evidence>
<feature type="domain" description="Dipeptidylpeptidase IV N-terminal" evidence="16">
    <location>
        <begin position="142"/>
        <end position="466"/>
    </location>
</feature>
<evidence type="ECO:0000256" key="14">
    <source>
        <dbReference type="SAM" id="Phobius"/>
    </source>
</evidence>
<comment type="similarity">
    <text evidence="2">Belongs to the peptidase S9B family. DPPIV subfamily.</text>
</comment>
<dbReference type="AlphaFoldDB" id="A0A183IK06"/>
<keyword evidence="7" id="KW-0720">Serine protease</keyword>
<keyword evidence="3" id="KW-0031">Aminopeptidase</keyword>
<feature type="transmembrane region" description="Helical" evidence="14">
    <location>
        <begin position="29"/>
        <end position="53"/>
    </location>
</feature>
<evidence type="ECO:0000256" key="4">
    <source>
        <dbReference type="ARBA" id="ARBA00022670"/>
    </source>
</evidence>
<keyword evidence="8" id="KW-0735">Signal-anchor</keyword>
<evidence type="ECO:0000256" key="10">
    <source>
        <dbReference type="ARBA" id="ARBA00023136"/>
    </source>
</evidence>
<keyword evidence="10 14" id="KW-0472">Membrane</keyword>
<comment type="subcellular location">
    <subcellularLocation>
        <location evidence="12">Endomembrane system</location>
        <topology evidence="12">Single-pass membrane protein</topology>
    </subcellularLocation>
    <subcellularLocation>
        <location evidence="1">Membrane</location>
        <topology evidence="1">Single-pass type II membrane protein</topology>
    </subcellularLocation>
</comment>
<dbReference type="Pfam" id="PF00326">
    <property type="entry name" value="Peptidase_S9"/>
    <property type="match status" value="1"/>
</dbReference>
<evidence type="ECO:0000256" key="2">
    <source>
        <dbReference type="ARBA" id="ARBA00010036"/>
    </source>
</evidence>
<accession>A0A183IK06</accession>
<dbReference type="Proteomes" id="UP000270296">
    <property type="component" value="Unassembled WGS sequence"/>
</dbReference>
<evidence type="ECO:0000256" key="3">
    <source>
        <dbReference type="ARBA" id="ARBA00022438"/>
    </source>
</evidence>
<evidence type="ECO:0000256" key="1">
    <source>
        <dbReference type="ARBA" id="ARBA00004606"/>
    </source>
</evidence>
<keyword evidence="9 14" id="KW-1133">Transmembrane helix</keyword>
<sequence length="766" mass="86967">MSEKSVFDRSEDSIEKELMSGDAVFRRNWWGIGIALLVILVIAAVIATIAALLTTGISDIDSRMSPFTLTDVSFKNLSGFDSQIHWVQAVLDRYITVIFCHTYSFPELFACSQCIQMALVDGQLDYFVVGAYFSEELPVGPTKNGRERLSLFSWNPAHESNDFVFVYNNNIYYQPSVHEAAKMITTTGSFNVYNGVPDWLYEEEILCNSVALWWSQSGEHLAFVSFNDSQVKNITLNYYGSSQFSSERVISYAKVNENIPRVTLFVWSKSSKTMKELKPPAVVSDLKEYYLLRVEWMRQENPRSFSAEGEKLIVTWTNRAQNQLYVSLCTILTDHCVVNYVQNYSNYWVEPNAGSVQFASADSYFVLLPRWHSPDVGFYSHVAAVTVTKNGLFGRSRFVTGGAFEVTQIVGYNEAIEKIIDALESDPSKMKCLSCTLVPDNCTYVNALFSPDSSNYVLYCLGPGIPHTLLFSVYRNDTVMLIEDNTALRDYARKKQFPLVQYKDIRITDEFTAVVKLLLPPQFEYTPSRQVHPVILRVYAGPNSQAALDIWPLMDQKGLFDAFLATSRRYIIVYIDGRGSACRGSRYLEAVHKNLGDFEIADQLTVFKSLQEMNFFDWWKTAVWGWSYGGFATARIIQDDAFRTFSCATSVAPVTNFLLYDATYTERYMGLYTSSNVLKYKNTDLTKNVSAFGKGSYLLVHGTLDDNVHFQNSALLVEALVKAGVQFQFMMYANADHSLNNNTLHFFTMLDDFWNKCFRQSSAATV</sequence>
<evidence type="ECO:0000313" key="18">
    <source>
        <dbReference type="Proteomes" id="UP000270296"/>
    </source>
</evidence>
<keyword evidence="6" id="KW-0378">Hydrolase</keyword>
<evidence type="ECO:0000313" key="19">
    <source>
        <dbReference type="WBParaSite" id="SBAD_0000412801-mRNA-1"/>
    </source>
</evidence>
<dbReference type="FunFam" id="3.40.50.1820:FF:000003">
    <property type="entry name" value="Dipeptidyl peptidase 4"/>
    <property type="match status" value="1"/>
</dbReference>
<dbReference type="PANTHER" id="PTHR11731:SF200">
    <property type="entry name" value="DIPEPTIDYL PEPTIDASE 10, ISOFORM B"/>
    <property type="match status" value="1"/>
</dbReference>
<dbReference type="Pfam" id="PF00930">
    <property type="entry name" value="DPPIV_N"/>
    <property type="match status" value="1"/>
</dbReference>
<dbReference type="Gene3D" id="3.40.50.1820">
    <property type="entry name" value="alpha/beta hydrolase"/>
    <property type="match status" value="1"/>
</dbReference>
<comment type="function">
    <text evidence="13">Removes N-terminal dipeptides sequentially from polypeptides. Essential for control of distal tip cell migration.</text>
</comment>
<dbReference type="OrthoDB" id="16520at2759"/>
<evidence type="ECO:0000256" key="6">
    <source>
        <dbReference type="ARBA" id="ARBA00022801"/>
    </source>
</evidence>
<evidence type="ECO:0000256" key="8">
    <source>
        <dbReference type="ARBA" id="ARBA00022968"/>
    </source>
</evidence>
<evidence type="ECO:0000256" key="9">
    <source>
        <dbReference type="ARBA" id="ARBA00022989"/>
    </source>
</evidence>
<dbReference type="InterPro" id="IPR050278">
    <property type="entry name" value="Serine_Prot_S9B/DPPIV"/>
</dbReference>
<dbReference type="InterPro" id="IPR001375">
    <property type="entry name" value="Peptidase_S9_cat"/>
</dbReference>
<keyword evidence="5 14" id="KW-0812">Transmembrane</keyword>
<dbReference type="InterPro" id="IPR002469">
    <property type="entry name" value="Peptidase_S9B_N"/>
</dbReference>
<dbReference type="PANTHER" id="PTHR11731">
    <property type="entry name" value="PROTEASE FAMILY S9B,C DIPEPTIDYL-PEPTIDASE IV-RELATED"/>
    <property type="match status" value="1"/>
</dbReference>
<dbReference type="Gene3D" id="2.140.10.30">
    <property type="entry name" value="Dipeptidylpeptidase IV, N-terminal domain"/>
    <property type="match status" value="1"/>
</dbReference>